<comment type="caution">
    <text evidence="1">The sequence shown here is derived from an EMBL/GenBank/DDBJ whole genome shotgun (WGS) entry which is preliminary data.</text>
</comment>
<evidence type="ECO:0000313" key="2">
    <source>
        <dbReference type="Proteomes" id="UP001150238"/>
    </source>
</evidence>
<dbReference type="Proteomes" id="UP001150238">
    <property type="component" value="Unassembled WGS sequence"/>
</dbReference>
<name>A0A9W9B2E6_9AGAR</name>
<reference evidence="1" key="2">
    <citation type="journal article" date="2023" name="Proc. Natl. Acad. Sci. U.S.A.">
        <title>A global phylogenomic analysis of the shiitake genus Lentinula.</title>
        <authorList>
            <person name="Sierra-Patev S."/>
            <person name="Min B."/>
            <person name="Naranjo-Ortiz M."/>
            <person name="Looney B."/>
            <person name="Konkel Z."/>
            <person name="Slot J.C."/>
            <person name="Sakamoto Y."/>
            <person name="Steenwyk J.L."/>
            <person name="Rokas A."/>
            <person name="Carro J."/>
            <person name="Camarero S."/>
            <person name="Ferreira P."/>
            <person name="Molpeceres G."/>
            <person name="Ruiz-Duenas F.J."/>
            <person name="Serrano A."/>
            <person name="Henrissat B."/>
            <person name="Drula E."/>
            <person name="Hughes K.W."/>
            <person name="Mata J.L."/>
            <person name="Ishikawa N.K."/>
            <person name="Vargas-Isla R."/>
            <person name="Ushijima S."/>
            <person name="Smith C.A."/>
            <person name="Donoghue J."/>
            <person name="Ahrendt S."/>
            <person name="Andreopoulos W."/>
            <person name="He G."/>
            <person name="LaButti K."/>
            <person name="Lipzen A."/>
            <person name="Ng V."/>
            <person name="Riley R."/>
            <person name="Sandor L."/>
            <person name="Barry K."/>
            <person name="Martinez A.T."/>
            <person name="Xiao Y."/>
            <person name="Gibbons J.G."/>
            <person name="Terashima K."/>
            <person name="Grigoriev I.V."/>
            <person name="Hibbett D."/>
        </authorList>
    </citation>
    <scope>NUCLEOTIDE SEQUENCE</scope>
    <source>
        <strain evidence="1">Sp2 HRB7682 ss15</strain>
    </source>
</reference>
<proteinExistence type="predicted"/>
<dbReference type="EMBL" id="JANVFS010000002">
    <property type="protein sequence ID" value="KAJ4495003.1"/>
    <property type="molecule type" value="Genomic_DNA"/>
</dbReference>
<protein>
    <submittedName>
        <fullName evidence="1">Uncharacterized protein</fullName>
    </submittedName>
</protein>
<evidence type="ECO:0000313" key="1">
    <source>
        <dbReference type="EMBL" id="KAJ4495003.1"/>
    </source>
</evidence>
<dbReference type="AlphaFoldDB" id="A0A9W9B2E6"/>
<sequence length="177" mass="19918">MKLSVQPIIYVVLGSVISAVHAVPVVLIKSPKKIIHFPQTSGAITPGPHLETRAPSKDIINISFHNPSAQRGTGTPVSKIKTEMKTILTEWRKSDYVSKKPKDAKNFELKYANRYDDNVHLNLHGFSFWGSGVGEECKEEEDGCYVQYEQDEYRRDFESLFVPATSLEATVQIFFGN</sequence>
<reference evidence="1" key="1">
    <citation type="submission" date="2022-08" db="EMBL/GenBank/DDBJ databases">
        <authorList>
            <consortium name="DOE Joint Genome Institute"/>
            <person name="Min B."/>
            <person name="Riley R."/>
            <person name="Sierra-Patev S."/>
            <person name="Naranjo-Ortiz M."/>
            <person name="Looney B."/>
            <person name="Konkel Z."/>
            <person name="Slot J.C."/>
            <person name="Sakamoto Y."/>
            <person name="Steenwyk J.L."/>
            <person name="Rokas A."/>
            <person name="Carro J."/>
            <person name="Camarero S."/>
            <person name="Ferreira P."/>
            <person name="Molpeceres G."/>
            <person name="Ruiz-Duenas F.J."/>
            <person name="Serrano A."/>
            <person name="Henrissat B."/>
            <person name="Drula E."/>
            <person name="Hughes K.W."/>
            <person name="Mata J.L."/>
            <person name="Ishikawa N.K."/>
            <person name="Vargas-Isla R."/>
            <person name="Ushijima S."/>
            <person name="Smith C.A."/>
            <person name="Ahrendt S."/>
            <person name="Andreopoulos W."/>
            <person name="He G."/>
            <person name="Labutti K."/>
            <person name="Lipzen A."/>
            <person name="Ng V."/>
            <person name="Sandor L."/>
            <person name="Barry K."/>
            <person name="Martinez A.T."/>
            <person name="Xiao Y."/>
            <person name="Gibbons J.G."/>
            <person name="Terashima K."/>
            <person name="Hibbett D.S."/>
            <person name="Grigoriev I.V."/>
        </authorList>
    </citation>
    <scope>NUCLEOTIDE SEQUENCE</scope>
    <source>
        <strain evidence="1">Sp2 HRB7682 ss15</strain>
    </source>
</reference>
<gene>
    <name evidence="1" type="ORF">C8J55DRAFT_545920</name>
</gene>
<organism evidence="1 2">
    <name type="scientific">Lentinula lateritia</name>
    <dbReference type="NCBI Taxonomy" id="40482"/>
    <lineage>
        <taxon>Eukaryota</taxon>
        <taxon>Fungi</taxon>
        <taxon>Dikarya</taxon>
        <taxon>Basidiomycota</taxon>
        <taxon>Agaricomycotina</taxon>
        <taxon>Agaricomycetes</taxon>
        <taxon>Agaricomycetidae</taxon>
        <taxon>Agaricales</taxon>
        <taxon>Marasmiineae</taxon>
        <taxon>Omphalotaceae</taxon>
        <taxon>Lentinula</taxon>
    </lineage>
</organism>
<accession>A0A9W9B2E6</accession>